<sequence length="135" mass="14495">MFSPLRAVFRLGDSSFTSVPGPIAAHLAHQRRSGPFPRALVTTEALGTNAHITPPRFIARLLDVCRLKSGAEIKSLLDVLEYVNPMVTLKAVAGAVAKLDSLATERFNLNKNNCTSGHFLGEPLGPVPETADISF</sequence>
<gene>
    <name evidence="1" type="ORF">Hypma_009304</name>
</gene>
<dbReference type="EMBL" id="LUEZ02000046">
    <property type="protein sequence ID" value="RDB23793.1"/>
    <property type="molecule type" value="Genomic_DNA"/>
</dbReference>
<accession>A0A369JVW6</accession>
<dbReference type="InParanoid" id="A0A369JVW6"/>
<dbReference type="AlphaFoldDB" id="A0A369JVW6"/>
<evidence type="ECO:0000313" key="1">
    <source>
        <dbReference type="EMBL" id="RDB23793.1"/>
    </source>
</evidence>
<name>A0A369JVW6_HYPMA</name>
<dbReference type="Proteomes" id="UP000076154">
    <property type="component" value="Unassembled WGS sequence"/>
</dbReference>
<proteinExistence type="predicted"/>
<protein>
    <submittedName>
        <fullName evidence="1">Uncharacterized protein</fullName>
    </submittedName>
</protein>
<keyword evidence="2" id="KW-1185">Reference proteome</keyword>
<organism evidence="1 2">
    <name type="scientific">Hypsizygus marmoreus</name>
    <name type="common">White beech mushroom</name>
    <name type="synonym">Agaricus marmoreus</name>
    <dbReference type="NCBI Taxonomy" id="39966"/>
    <lineage>
        <taxon>Eukaryota</taxon>
        <taxon>Fungi</taxon>
        <taxon>Dikarya</taxon>
        <taxon>Basidiomycota</taxon>
        <taxon>Agaricomycotina</taxon>
        <taxon>Agaricomycetes</taxon>
        <taxon>Agaricomycetidae</taxon>
        <taxon>Agaricales</taxon>
        <taxon>Tricholomatineae</taxon>
        <taxon>Lyophyllaceae</taxon>
        <taxon>Hypsizygus</taxon>
    </lineage>
</organism>
<evidence type="ECO:0000313" key="2">
    <source>
        <dbReference type="Proteomes" id="UP000076154"/>
    </source>
</evidence>
<reference evidence="1" key="1">
    <citation type="submission" date="2018-04" db="EMBL/GenBank/DDBJ databases">
        <title>Whole genome sequencing of Hypsizygus marmoreus.</title>
        <authorList>
            <person name="Choi I.-G."/>
            <person name="Min B."/>
            <person name="Kim J.-G."/>
            <person name="Kim S."/>
            <person name="Oh Y.-L."/>
            <person name="Kong W.-S."/>
            <person name="Park H."/>
            <person name="Jeong J."/>
            <person name="Song E.-S."/>
        </authorList>
    </citation>
    <scope>NUCLEOTIDE SEQUENCE [LARGE SCALE GENOMIC DNA]</scope>
    <source>
        <strain evidence="1">51987-8</strain>
    </source>
</reference>
<comment type="caution">
    <text evidence="1">The sequence shown here is derived from an EMBL/GenBank/DDBJ whole genome shotgun (WGS) entry which is preliminary data.</text>
</comment>